<dbReference type="InterPro" id="IPR043162">
    <property type="entry name" value="DOCK_C_lobe_C"/>
</dbReference>
<accession>A0A9W6Z428</accession>
<dbReference type="InterPro" id="IPR026791">
    <property type="entry name" value="DOCK"/>
</dbReference>
<keyword evidence="5" id="KW-1185">Reference proteome</keyword>
<dbReference type="OrthoDB" id="18896at2759"/>
<protein>
    <submittedName>
        <fullName evidence="4">Unnamed protein product</fullName>
    </submittedName>
</protein>
<name>A0A9W6Z428_AMBMO</name>
<dbReference type="PANTHER" id="PTHR45653">
    <property type="entry name" value="DEDICATOR OF CYTOKINESIS"/>
    <property type="match status" value="1"/>
</dbReference>
<dbReference type="AlphaFoldDB" id="A0A9W6Z428"/>
<dbReference type="PANTHER" id="PTHR45653:SF10">
    <property type="entry name" value="MYOBLAST CITY, ISOFORM B"/>
    <property type="match status" value="1"/>
</dbReference>
<reference evidence="4" key="1">
    <citation type="submission" date="2023-04" db="EMBL/GenBank/DDBJ databases">
        <title>Ambrosiozyma monospora NBRC 1965.</title>
        <authorList>
            <person name="Ichikawa N."/>
            <person name="Sato H."/>
            <person name="Tonouchi N."/>
        </authorList>
    </citation>
    <scope>NUCLEOTIDE SEQUENCE</scope>
    <source>
        <strain evidence="4">NBRC 1965</strain>
    </source>
</reference>
<sequence>MEGLPFEHITSVSHRIARLYPGSKMIANEDEAKRLLVEIPFGKHIYVKMVKPADSTTDIKLSYMTKQYVDHKDMNTFISTRRIPGSTNISNLWTEEITYETLLTFPTLMNFSEVKSTVVVKLSPIKNAIKSIVAKNAELSGLQFLITRNLKEGIDIKSIASSSVFHTLSRALAGTVDSPVNGGVGQYRLFFDTESDEANYQESVACLKQSFNNLIILLNNLLKLHDALIPTYLKPQHQAMLELFKKNFKSEIETLKLDVKSTISLERLLQANLMHHGRRLRGRAISHARYNSLMHSHGGSISRQGGIGNGDWGSSSNFGGSGGSSFTPDDDASSSMTSNSDQTEVMSRISTNLSISGFSNGGGSIGTRLSSGTKKTILNLNYR</sequence>
<evidence type="ECO:0000313" key="4">
    <source>
        <dbReference type="EMBL" id="GMG55823.1"/>
    </source>
</evidence>
<dbReference type="GO" id="GO:0005085">
    <property type="term" value="F:guanyl-nucleotide exchange factor activity"/>
    <property type="evidence" value="ECO:0007669"/>
    <property type="project" value="InterPro"/>
</dbReference>
<organism evidence="4 5">
    <name type="scientific">Ambrosiozyma monospora</name>
    <name type="common">Yeast</name>
    <name type="synonym">Endomycopsis monosporus</name>
    <dbReference type="NCBI Taxonomy" id="43982"/>
    <lineage>
        <taxon>Eukaryota</taxon>
        <taxon>Fungi</taxon>
        <taxon>Dikarya</taxon>
        <taxon>Ascomycota</taxon>
        <taxon>Saccharomycotina</taxon>
        <taxon>Pichiomycetes</taxon>
        <taxon>Pichiales</taxon>
        <taxon>Pichiaceae</taxon>
        <taxon>Ambrosiozyma</taxon>
    </lineage>
</organism>
<comment type="similarity">
    <text evidence="1">Belongs to the DOCK family.</text>
</comment>
<evidence type="ECO:0000313" key="5">
    <source>
        <dbReference type="Proteomes" id="UP001165063"/>
    </source>
</evidence>
<feature type="compositionally biased region" description="Polar residues" evidence="2">
    <location>
        <begin position="333"/>
        <end position="345"/>
    </location>
</feature>
<evidence type="ECO:0000256" key="1">
    <source>
        <dbReference type="PROSITE-ProRule" id="PRU00984"/>
    </source>
</evidence>
<dbReference type="GO" id="GO:0005737">
    <property type="term" value="C:cytoplasm"/>
    <property type="evidence" value="ECO:0007669"/>
    <property type="project" value="TreeGrafter"/>
</dbReference>
<dbReference type="Gene3D" id="1.20.58.740">
    <property type="match status" value="1"/>
</dbReference>
<proteinExistence type="inferred from homology"/>
<dbReference type="InterPro" id="IPR027357">
    <property type="entry name" value="DOCKER_dom"/>
</dbReference>
<gene>
    <name evidence="4" type="ORF">Amon01_000789200</name>
</gene>
<dbReference type="GO" id="GO:0005886">
    <property type="term" value="C:plasma membrane"/>
    <property type="evidence" value="ECO:0007669"/>
    <property type="project" value="TreeGrafter"/>
</dbReference>
<dbReference type="PROSITE" id="PS51651">
    <property type="entry name" value="DOCKER"/>
    <property type="match status" value="1"/>
</dbReference>
<dbReference type="GO" id="GO:0031267">
    <property type="term" value="F:small GTPase binding"/>
    <property type="evidence" value="ECO:0007669"/>
    <property type="project" value="TreeGrafter"/>
</dbReference>
<dbReference type="Pfam" id="PF20421">
    <property type="entry name" value="DHR-2_Lobe_C"/>
    <property type="match status" value="1"/>
</dbReference>
<dbReference type="EMBL" id="BSXU01006232">
    <property type="protein sequence ID" value="GMG55823.1"/>
    <property type="molecule type" value="Genomic_DNA"/>
</dbReference>
<feature type="region of interest" description="Disordered" evidence="2">
    <location>
        <begin position="312"/>
        <end position="345"/>
    </location>
</feature>
<dbReference type="GO" id="GO:0007264">
    <property type="term" value="P:small GTPase-mediated signal transduction"/>
    <property type="evidence" value="ECO:0007669"/>
    <property type="project" value="InterPro"/>
</dbReference>
<dbReference type="InterPro" id="IPR046773">
    <property type="entry name" value="DOCKER_Lobe_C"/>
</dbReference>
<evidence type="ECO:0000256" key="2">
    <source>
        <dbReference type="SAM" id="MobiDB-lite"/>
    </source>
</evidence>
<feature type="domain" description="DOCKER" evidence="3">
    <location>
        <begin position="1"/>
        <end position="260"/>
    </location>
</feature>
<dbReference type="Proteomes" id="UP001165063">
    <property type="component" value="Unassembled WGS sequence"/>
</dbReference>
<comment type="caution">
    <text evidence="4">The sequence shown here is derived from an EMBL/GenBank/DDBJ whole genome shotgun (WGS) entry which is preliminary data.</text>
</comment>
<evidence type="ECO:0000259" key="3">
    <source>
        <dbReference type="PROSITE" id="PS51651"/>
    </source>
</evidence>